<dbReference type="GO" id="GO:0005886">
    <property type="term" value="C:plasma membrane"/>
    <property type="evidence" value="ECO:0007669"/>
    <property type="project" value="UniProtKB-SubCell"/>
</dbReference>
<name>A0A1I2TGB2_9CORY</name>
<gene>
    <name evidence="10" type="ORF">SAMN05660282_01494</name>
</gene>
<dbReference type="RefSeq" id="WP_092285990.1">
    <property type="nucleotide sequence ID" value="NZ_FOPJ01000008.1"/>
</dbReference>
<proteinExistence type="inferred from homology"/>
<evidence type="ECO:0000256" key="4">
    <source>
        <dbReference type="ARBA" id="ARBA00022475"/>
    </source>
</evidence>
<dbReference type="GO" id="GO:0042910">
    <property type="term" value="F:xenobiotic transmembrane transporter activity"/>
    <property type="evidence" value="ECO:0007669"/>
    <property type="project" value="InterPro"/>
</dbReference>
<evidence type="ECO:0000256" key="2">
    <source>
        <dbReference type="ARBA" id="ARBA00006236"/>
    </source>
</evidence>
<feature type="transmembrane region" description="Helical" evidence="8">
    <location>
        <begin position="289"/>
        <end position="310"/>
    </location>
</feature>
<feature type="transmembrane region" description="Helical" evidence="8">
    <location>
        <begin position="225"/>
        <end position="246"/>
    </location>
</feature>
<evidence type="ECO:0000256" key="1">
    <source>
        <dbReference type="ARBA" id="ARBA00004651"/>
    </source>
</evidence>
<feature type="transmembrane region" description="Helical" evidence="8">
    <location>
        <begin position="143"/>
        <end position="161"/>
    </location>
</feature>
<dbReference type="PANTHER" id="PTHR23502">
    <property type="entry name" value="MAJOR FACILITATOR SUPERFAMILY"/>
    <property type="match status" value="1"/>
</dbReference>
<accession>A0A1I2TGB2</accession>
<dbReference type="PROSITE" id="PS50850">
    <property type="entry name" value="MFS"/>
    <property type="match status" value="1"/>
</dbReference>
<dbReference type="InterPro" id="IPR011701">
    <property type="entry name" value="MFS"/>
</dbReference>
<dbReference type="PROSITE" id="PS00216">
    <property type="entry name" value="SUGAR_TRANSPORT_1"/>
    <property type="match status" value="1"/>
</dbReference>
<feature type="transmembrane region" description="Helical" evidence="8">
    <location>
        <begin position="110"/>
        <end position="131"/>
    </location>
</feature>
<dbReference type="EMBL" id="FOPJ01000008">
    <property type="protein sequence ID" value="SFG63938.1"/>
    <property type="molecule type" value="Genomic_DNA"/>
</dbReference>
<comment type="similarity">
    <text evidence="2">Belongs to the major facilitator superfamily. Bcr/CmlA family.</text>
</comment>
<feature type="transmembrane region" description="Helical" evidence="8">
    <location>
        <begin position="350"/>
        <end position="369"/>
    </location>
</feature>
<keyword evidence="11" id="KW-1185">Reference proteome</keyword>
<dbReference type="SUPFAM" id="SSF103473">
    <property type="entry name" value="MFS general substrate transporter"/>
    <property type="match status" value="1"/>
</dbReference>
<organism evidence="10 11">
    <name type="scientific">Corynebacterium spheniscorum</name>
    <dbReference type="NCBI Taxonomy" id="185761"/>
    <lineage>
        <taxon>Bacteria</taxon>
        <taxon>Bacillati</taxon>
        <taxon>Actinomycetota</taxon>
        <taxon>Actinomycetes</taxon>
        <taxon>Mycobacteriales</taxon>
        <taxon>Corynebacteriaceae</taxon>
        <taxon>Corynebacterium</taxon>
    </lineage>
</organism>
<keyword evidence="3" id="KW-0813">Transport</keyword>
<evidence type="ECO:0000313" key="11">
    <source>
        <dbReference type="Proteomes" id="UP000199065"/>
    </source>
</evidence>
<dbReference type="PANTHER" id="PTHR23502:SF132">
    <property type="entry name" value="POLYAMINE TRANSPORTER 2-RELATED"/>
    <property type="match status" value="1"/>
</dbReference>
<dbReference type="GO" id="GO:1990961">
    <property type="term" value="P:xenobiotic detoxification by transmembrane export across the plasma membrane"/>
    <property type="evidence" value="ECO:0007669"/>
    <property type="project" value="InterPro"/>
</dbReference>
<feature type="transmembrane region" description="Helical" evidence="8">
    <location>
        <begin position="53"/>
        <end position="73"/>
    </location>
</feature>
<dbReference type="Pfam" id="PF07690">
    <property type="entry name" value="MFS_1"/>
    <property type="match status" value="1"/>
</dbReference>
<dbReference type="InterPro" id="IPR004812">
    <property type="entry name" value="Efflux_drug-R_Bcr/CmlA"/>
</dbReference>
<keyword evidence="6 8" id="KW-1133">Transmembrane helix</keyword>
<evidence type="ECO:0000256" key="5">
    <source>
        <dbReference type="ARBA" id="ARBA00022692"/>
    </source>
</evidence>
<feature type="transmembrane region" description="Helical" evidence="8">
    <location>
        <begin position="316"/>
        <end position="338"/>
    </location>
</feature>
<feature type="transmembrane region" description="Helical" evidence="8">
    <location>
        <begin position="173"/>
        <end position="193"/>
    </location>
</feature>
<evidence type="ECO:0000313" key="10">
    <source>
        <dbReference type="EMBL" id="SFG63938.1"/>
    </source>
</evidence>
<feature type="transmembrane region" description="Helical" evidence="8">
    <location>
        <begin position="381"/>
        <end position="402"/>
    </location>
</feature>
<evidence type="ECO:0000256" key="7">
    <source>
        <dbReference type="ARBA" id="ARBA00023136"/>
    </source>
</evidence>
<dbReference type="Gene3D" id="1.20.1720.10">
    <property type="entry name" value="Multidrug resistance protein D"/>
    <property type="match status" value="1"/>
</dbReference>
<dbReference type="OrthoDB" id="9814303at2"/>
<protein>
    <submittedName>
        <fullName evidence="10">MFS transporter, DHA1 family, bicyclomycin/chloramphenicol resistance protein</fullName>
    </submittedName>
</protein>
<dbReference type="CDD" id="cd17320">
    <property type="entry name" value="MFS_MdfA_MDR_like"/>
    <property type="match status" value="1"/>
</dbReference>
<keyword evidence="5 8" id="KW-0812">Transmembrane</keyword>
<dbReference type="Proteomes" id="UP000199065">
    <property type="component" value="Unassembled WGS sequence"/>
</dbReference>
<dbReference type="NCBIfam" id="TIGR00710">
    <property type="entry name" value="efflux_Bcr_CflA"/>
    <property type="match status" value="1"/>
</dbReference>
<feature type="domain" description="Major facilitator superfamily (MFS) profile" evidence="9">
    <location>
        <begin position="15"/>
        <end position="405"/>
    </location>
</feature>
<sequence length="410" mass="42377">MSTQPADRSQPKQALTLPLLAGLALLSASGPLATDMYLPALPVIVDDLATSPAMVQLTLSGFMLGLGVGQLIIGPISDSLGRRGLLIAGAFLQLMASVGCAVAPDMTTLIVTRLLQGLGGGACVVLARAVVPDLAKGREAAKGFALLMTIQAIAPIVAPIAGGFLLEPIGWRGLFWVLAGIAALQLTVPLFLVRESKPVEERSPASVRGIMANYHYVLSNPVFRWYVVAFGFSFSVMFSYIAASSFVIQGHLGLSPQVYSIIFGVNAMGLMASNMLNARLVDRIAPAKILRTALSVMAVASALIVVTALSKPTAVLILPLLFIAVSQIGMVMGNAMAVGTGYVRARAGSGTALMGFSQFFLAALLSPLMGLGSNPTLTMGLGMLVSACIALCGTVMGGRVAARRGMGSGE</sequence>
<reference evidence="10 11" key="1">
    <citation type="submission" date="2016-10" db="EMBL/GenBank/DDBJ databases">
        <authorList>
            <person name="de Groot N.N."/>
        </authorList>
    </citation>
    <scope>NUCLEOTIDE SEQUENCE [LARGE SCALE GENOMIC DNA]</scope>
    <source>
        <strain>J11</strain>
        <strain evidence="11">PG 39</strain>
    </source>
</reference>
<evidence type="ECO:0000256" key="3">
    <source>
        <dbReference type="ARBA" id="ARBA00022448"/>
    </source>
</evidence>
<keyword evidence="7 8" id="KW-0472">Membrane</keyword>
<dbReference type="InterPro" id="IPR005829">
    <property type="entry name" value="Sugar_transporter_CS"/>
</dbReference>
<evidence type="ECO:0000259" key="9">
    <source>
        <dbReference type="PROSITE" id="PS50850"/>
    </source>
</evidence>
<comment type="subcellular location">
    <subcellularLocation>
        <location evidence="1">Cell membrane</location>
        <topology evidence="1">Multi-pass membrane protein</topology>
    </subcellularLocation>
</comment>
<evidence type="ECO:0000256" key="6">
    <source>
        <dbReference type="ARBA" id="ARBA00022989"/>
    </source>
</evidence>
<dbReference type="InterPro" id="IPR036259">
    <property type="entry name" value="MFS_trans_sf"/>
</dbReference>
<feature type="transmembrane region" description="Helical" evidence="8">
    <location>
        <begin position="258"/>
        <end position="277"/>
    </location>
</feature>
<evidence type="ECO:0000256" key="8">
    <source>
        <dbReference type="SAM" id="Phobius"/>
    </source>
</evidence>
<dbReference type="InterPro" id="IPR020846">
    <property type="entry name" value="MFS_dom"/>
</dbReference>
<keyword evidence="4" id="KW-1003">Cell membrane</keyword>
<dbReference type="AlphaFoldDB" id="A0A1I2TGB2"/>
<feature type="transmembrane region" description="Helical" evidence="8">
    <location>
        <begin position="85"/>
        <end position="104"/>
    </location>
</feature>
<dbReference type="STRING" id="185761.SAMN05660282_01494"/>